<keyword evidence="2" id="KW-0012">Acyltransferase</keyword>
<comment type="caution">
    <text evidence="4">The sequence shown here is derived from an EMBL/GenBank/DDBJ whole genome shotgun (WGS) entry which is preliminary data.</text>
</comment>
<sequence length="190" mass="20648">MSSPANAKETVRLAKSEDLPTWGRIQAQAMQADLQSHLGQIGPQTLALIDPEQITRAWQQALFSPPSPKHHLLTAVNEGQVVGLAAIAPAPKMLVQPKQSPLAEKNADAEIVALEVCDWENNLGDASRLVNAIGDMLRMSGASRVQIWLAAEAPEKIRFFSECGFAPAGLRQGLKVGHESMVQHLWFTDL</sequence>
<evidence type="ECO:0000313" key="5">
    <source>
        <dbReference type="Proteomes" id="UP000243201"/>
    </source>
</evidence>
<evidence type="ECO:0000313" key="4">
    <source>
        <dbReference type="EMBL" id="PMB89029.1"/>
    </source>
</evidence>
<evidence type="ECO:0000256" key="2">
    <source>
        <dbReference type="ARBA" id="ARBA00023315"/>
    </source>
</evidence>
<dbReference type="Proteomes" id="UP000243201">
    <property type="component" value="Unassembled WGS sequence"/>
</dbReference>
<organism evidence="4 5">
    <name type="scientific">Varibaculum cambriense</name>
    <dbReference type="NCBI Taxonomy" id="184870"/>
    <lineage>
        <taxon>Bacteria</taxon>
        <taxon>Bacillati</taxon>
        <taxon>Actinomycetota</taxon>
        <taxon>Actinomycetes</taxon>
        <taxon>Actinomycetales</taxon>
        <taxon>Actinomycetaceae</taxon>
        <taxon>Varibaculum</taxon>
    </lineage>
</organism>
<dbReference type="SUPFAM" id="SSF55729">
    <property type="entry name" value="Acyl-CoA N-acyltransferases (Nat)"/>
    <property type="match status" value="1"/>
</dbReference>
<keyword evidence="5" id="KW-1185">Reference proteome</keyword>
<evidence type="ECO:0000259" key="3">
    <source>
        <dbReference type="PROSITE" id="PS51186"/>
    </source>
</evidence>
<dbReference type="PROSITE" id="PS51186">
    <property type="entry name" value="GNAT"/>
    <property type="match status" value="1"/>
</dbReference>
<dbReference type="Pfam" id="PF00583">
    <property type="entry name" value="Acetyltransf_1"/>
    <property type="match status" value="1"/>
</dbReference>
<dbReference type="PANTHER" id="PTHR43877:SF2">
    <property type="entry name" value="AMINOALKYLPHOSPHONATE N-ACETYLTRANSFERASE-RELATED"/>
    <property type="match status" value="1"/>
</dbReference>
<protein>
    <submittedName>
        <fullName evidence="4">GNAT family N-acetyltransferase</fullName>
    </submittedName>
</protein>
<reference evidence="4 5" key="1">
    <citation type="submission" date="2017-09" db="EMBL/GenBank/DDBJ databases">
        <title>Bacterial strain isolated from the female urinary microbiota.</title>
        <authorList>
            <person name="Thomas-White K."/>
            <person name="Kumar N."/>
            <person name="Forster S."/>
            <person name="Putonti C."/>
            <person name="Lawley T."/>
            <person name="Wolfe A.J."/>
        </authorList>
    </citation>
    <scope>NUCLEOTIDE SEQUENCE [LARGE SCALE GENOMIC DNA]</scope>
    <source>
        <strain evidence="4 5">UMB0744</strain>
    </source>
</reference>
<dbReference type="InterPro" id="IPR050832">
    <property type="entry name" value="Bact_Acetyltransf"/>
</dbReference>
<dbReference type="PANTHER" id="PTHR43877">
    <property type="entry name" value="AMINOALKYLPHOSPHONATE N-ACETYLTRANSFERASE-RELATED-RELATED"/>
    <property type="match status" value="1"/>
</dbReference>
<dbReference type="Gene3D" id="3.40.630.30">
    <property type="match status" value="1"/>
</dbReference>
<proteinExistence type="predicted"/>
<dbReference type="RefSeq" id="WP_022864997.1">
    <property type="nucleotide sequence ID" value="NZ_JAHAIW010000004.1"/>
</dbReference>
<accession>A0ABX4UPS5</accession>
<keyword evidence="1" id="KW-0808">Transferase</keyword>
<dbReference type="InterPro" id="IPR016181">
    <property type="entry name" value="Acyl_CoA_acyltransferase"/>
</dbReference>
<name>A0ABX4UPS5_9ACTO</name>
<evidence type="ECO:0000256" key="1">
    <source>
        <dbReference type="ARBA" id="ARBA00022679"/>
    </source>
</evidence>
<feature type="domain" description="N-acetyltransferase" evidence="3">
    <location>
        <begin position="9"/>
        <end position="186"/>
    </location>
</feature>
<dbReference type="GeneID" id="78352711"/>
<dbReference type="InterPro" id="IPR000182">
    <property type="entry name" value="GNAT_dom"/>
</dbReference>
<dbReference type="EMBL" id="PNGC01000003">
    <property type="protein sequence ID" value="PMB89029.1"/>
    <property type="molecule type" value="Genomic_DNA"/>
</dbReference>
<gene>
    <name evidence="4" type="ORF">CJ240_08515</name>
</gene>